<dbReference type="Proteomes" id="UP000013041">
    <property type="component" value="Unassembled WGS sequence"/>
</dbReference>
<dbReference type="HOGENOM" id="CLU_177038_0_0_9"/>
<accession>R0ADY4</accession>
<comment type="caution">
    <text evidence="1">The sequence shown here is derived from an EMBL/GenBank/DDBJ whole genome shotgun (WGS) entry which is preliminary data.</text>
</comment>
<name>R0ADY4_9FIRM</name>
<reference evidence="1 2" key="1">
    <citation type="submission" date="2013-01" db="EMBL/GenBank/DDBJ databases">
        <title>The Genome Sequence of Clostridium bolteae 90B8.</title>
        <authorList>
            <consortium name="The Broad Institute Genome Sequencing Platform"/>
            <person name="Earl A."/>
            <person name="Ward D."/>
            <person name="Feldgarden M."/>
            <person name="Gevers D."/>
            <person name="Courvalin P."/>
            <person name="Lambert T."/>
            <person name="Walker B."/>
            <person name="Young S.K."/>
            <person name="Zeng Q."/>
            <person name="Gargeya S."/>
            <person name="Fitzgerald M."/>
            <person name="Haas B."/>
            <person name="Abouelleil A."/>
            <person name="Alvarado L."/>
            <person name="Arachchi H.M."/>
            <person name="Berlin A.M."/>
            <person name="Chapman S.B."/>
            <person name="Dewar J."/>
            <person name="Goldberg J."/>
            <person name="Griggs A."/>
            <person name="Gujja S."/>
            <person name="Hansen M."/>
            <person name="Howarth C."/>
            <person name="Imamovic A."/>
            <person name="Larimer J."/>
            <person name="McCowan C."/>
            <person name="Murphy C."/>
            <person name="Neiman D."/>
            <person name="Pearson M."/>
            <person name="Priest M."/>
            <person name="Roberts A."/>
            <person name="Saif S."/>
            <person name="Shea T."/>
            <person name="Sisk P."/>
            <person name="Sykes S."/>
            <person name="Wortman J."/>
            <person name="Nusbaum C."/>
            <person name="Birren B."/>
        </authorList>
    </citation>
    <scope>NUCLEOTIDE SEQUENCE [LARGE SCALE GENOMIC DNA]</scope>
    <source>
        <strain evidence="1 2">90B8</strain>
    </source>
</reference>
<dbReference type="PATRIC" id="fig|997897.5.peg.4189"/>
<dbReference type="EMBL" id="AGYG01000028">
    <property type="protein sequence ID" value="ENZ34593.1"/>
    <property type="molecule type" value="Genomic_DNA"/>
</dbReference>
<gene>
    <name evidence="1" type="ORF">HMPREF1097_03980</name>
</gene>
<proteinExistence type="predicted"/>
<organism evidence="1 2">
    <name type="scientific">Enterocloster bolteae 90B8</name>
    <dbReference type="NCBI Taxonomy" id="997897"/>
    <lineage>
        <taxon>Bacteria</taxon>
        <taxon>Bacillati</taxon>
        <taxon>Bacillota</taxon>
        <taxon>Clostridia</taxon>
        <taxon>Lachnospirales</taxon>
        <taxon>Lachnospiraceae</taxon>
        <taxon>Enterocloster</taxon>
    </lineage>
</organism>
<evidence type="ECO:0000313" key="1">
    <source>
        <dbReference type="EMBL" id="ENZ34593.1"/>
    </source>
</evidence>
<protein>
    <submittedName>
        <fullName evidence="1">Uncharacterized protein</fullName>
    </submittedName>
</protein>
<dbReference type="RefSeq" id="WP_002573208.1">
    <property type="nucleotide sequence ID" value="NZ_KB851156.1"/>
</dbReference>
<dbReference type="AlphaFoldDB" id="R0ADY4"/>
<evidence type="ECO:0000313" key="2">
    <source>
        <dbReference type="Proteomes" id="UP000013041"/>
    </source>
</evidence>
<sequence length="104" mass="11916">MSKGIVTEYNDYCVFCGKPTEAQHHLIWGKGNRDKAENDGIKIPCCNKCHNMGDVLERIHENPMAEKLSKIAGQLAWEKHEVACGLTEEMERSEFRLRFGESYL</sequence>